<dbReference type="EC" id="3.1.3.77" evidence="7"/>
<comment type="similarity">
    <text evidence="7">Belongs to the HAD-like hydrolase superfamily. MasA/MtnC family.</text>
</comment>
<dbReference type="PANTHER" id="PTHR20371:SF1">
    <property type="entry name" value="ENOLASE-PHOSPHATASE E1"/>
    <property type="match status" value="1"/>
</dbReference>
<feature type="binding site" evidence="7">
    <location>
        <position position="18"/>
    </location>
    <ligand>
        <name>Mg(2+)</name>
        <dbReference type="ChEBI" id="CHEBI:18420"/>
    </ligand>
</feature>
<organism evidence="8 9">
    <name type="scientific">Humicola insolens</name>
    <name type="common">Soft-rot fungus</name>
    <dbReference type="NCBI Taxonomy" id="85995"/>
    <lineage>
        <taxon>Eukaryota</taxon>
        <taxon>Fungi</taxon>
        <taxon>Dikarya</taxon>
        <taxon>Ascomycota</taxon>
        <taxon>Pezizomycotina</taxon>
        <taxon>Sordariomycetes</taxon>
        <taxon>Sordariomycetidae</taxon>
        <taxon>Sordariales</taxon>
        <taxon>Chaetomiaceae</taxon>
        <taxon>Mycothermus</taxon>
    </lineage>
</organism>
<protein>
    <recommendedName>
        <fullName evidence="7">Enolase-phosphatase E1</fullName>
        <ecNumber evidence="7">3.1.3.77</ecNumber>
    </recommendedName>
    <alternativeName>
        <fullName evidence="7">2,3-diketo-5-methylthio-1-phosphopentane phosphatase</fullName>
    </alternativeName>
</protein>
<comment type="caution">
    <text evidence="8">The sequence shown here is derived from an EMBL/GenBank/DDBJ whole genome shotgun (WGS) entry which is preliminary data.</text>
</comment>
<dbReference type="EMBL" id="JAZGSY010000005">
    <property type="protein sequence ID" value="KAL1844040.1"/>
    <property type="molecule type" value="Genomic_DNA"/>
</dbReference>
<evidence type="ECO:0000313" key="9">
    <source>
        <dbReference type="Proteomes" id="UP001583172"/>
    </source>
</evidence>
<dbReference type="InterPro" id="IPR023214">
    <property type="entry name" value="HAD_sf"/>
</dbReference>
<evidence type="ECO:0000256" key="3">
    <source>
        <dbReference type="ARBA" id="ARBA00022723"/>
    </source>
</evidence>
<dbReference type="SFLD" id="SFLDS00003">
    <property type="entry name" value="Haloacid_Dehalogenase"/>
    <property type="match status" value="1"/>
</dbReference>
<comment type="subunit">
    <text evidence="7">Monomer.</text>
</comment>
<keyword evidence="9" id="KW-1185">Reference proteome</keyword>
<keyword evidence="2 7" id="KW-0028">Amino-acid biosynthesis</keyword>
<keyword evidence="5 7" id="KW-0460">Magnesium</keyword>
<feature type="binding site" evidence="7">
    <location>
        <position position="209"/>
    </location>
    <ligand>
        <name>Mg(2+)</name>
        <dbReference type="ChEBI" id="CHEBI:18420"/>
    </ligand>
</feature>
<dbReference type="Gene3D" id="1.10.720.60">
    <property type="match status" value="1"/>
</dbReference>
<comment type="function">
    <text evidence="7">Bifunctional enzyme that catalyzes the enolization of 2,3-diketo-5-methylthiopentyl-1-phosphate (DK-MTP-1-P) into the intermediate 2-hydroxy-3-keto-5-methylthiopentenyl-1-phosphate (HK-MTPenyl-1-P), which is then dephosphorylated to form the acireductone 1,2-dihydroxy-3-keto-5-methylthiopentene (DHK-MTPene).</text>
</comment>
<dbReference type="SFLD" id="SFLDG01129">
    <property type="entry name" value="C1.5:_HAD__Beta-PGM__Phosphata"/>
    <property type="match status" value="1"/>
</dbReference>
<dbReference type="NCBIfam" id="TIGR01549">
    <property type="entry name" value="HAD-SF-IA-v1"/>
    <property type="match status" value="1"/>
</dbReference>
<evidence type="ECO:0000256" key="4">
    <source>
        <dbReference type="ARBA" id="ARBA00022801"/>
    </source>
</evidence>
<dbReference type="SUPFAM" id="SSF56784">
    <property type="entry name" value="HAD-like"/>
    <property type="match status" value="1"/>
</dbReference>
<reference evidence="8 9" key="1">
    <citation type="journal article" date="2024" name="Commun. Biol.">
        <title>Comparative genomic analysis of thermophilic fungi reveals convergent evolutionary adaptations and gene losses.</title>
        <authorList>
            <person name="Steindorff A.S."/>
            <person name="Aguilar-Pontes M.V."/>
            <person name="Robinson A.J."/>
            <person name="Andreopoulos B."/>
            <person name="LaButti K."/>
            <person name="Kuo A."/>
            <person name="Mondo S."/>
            <person name="Riley R."/>
            <person name="Otillar R."/>
            <person name="Haridas S."/>
            <person name="Lipzen A."/>
            <person name="Grimwood J."/>
            <person name="Schmutz J."/>
            <person name="Clum A."/>
            <person name="Reid I.D."/>
            <person name="Moisan M.C."/>
            <person name="Butler G."/>
            <person name="Nguyen T.T.M."/>
            <person name="Dewar K."/>
            <person name="Conant G."/>
            <person name="Drula E."/>
            <person name="Henrissat B."/>
            <person name="Hansel C."/>
            <person name="Singer S."/>
            <person name="Hutchinson M.I."/>
            <person name="de Vries R.P."/>
            <person name="Natvig D.O."/>
            <person name="Powell A.J."/>
            <person name="Tsang A."/>
            <person name="Grigoriev I.V."/>
        </authorList>
    </citation>
    <scope>NUCLEOTIDE SEQUENCE [LARGE SCALE GENOMIC DNA]</scope>
    <source>
        <strain evidence="8 9">CBS 620.91</strain>
    </source>
</reference>
<dbReference type="SFLD" id="SFLDG01133">
    <property type="entry name" value="C1.5.4:_Enolase-phosphatase_Li"/>
    <property type="match status" value="1"/>
</dbReference>
<gene>
    <name evidence="7" type="primary">UTR4</name>
    <name evidence="8" type="ORF">VTJ49DRAFT_5791</name>
</gene>
<accession>A0ABR3VQF7</accession>
<feature type="binding site" evidence="7">
    <location>
        <position position="14"/>
    </location>
    <ligand>
        <name>Mg(2+)</name>
        <dbReference type="ChEBI" id="CHEBI:18420"/>
    </ligand>
</feature>
<keyword evidence="1 7" id="KW-0963">Cytoplasm</keyword>
<dbReference type="InterPro" id="IPR036412">
    <property type="entry name" value="HAD-like_sf"/>
</dbReference>
<comment type="pathway">
    <text evidence="7">Amino-acid biosynthesis; L-methionine biosynthesis via salvage pathway; L-methionine from S-methyl-5-thio-alpha-D-ribose 1-phosphate: step 3/6.</text>
</comment>
<evidence type="ECO:0000256" key="2">
    <source>
        <dbReference type="ARBA" id="ARBA00022605"/>
    </source>
</evidence>
<dbReference type="CDD" id="cd01629">
    <property type="entry name" value="HAD_EP"/>
    <property type="match status" value="1"/>
</dbReference>
<evidence type="ECO:0000256" key="1">
    <source>
        <dbReference type="ARBA" id="ARBA00022490"/>
    </source>
</evidence>
<dbReference type="PANTHER" id="PTHR20371">
    <property type="entry name" value="ENOLASE-PHOSPHATASE E1"/>
    <property type="match status" value="1"/>
</dbReference>
<sequence length="252" mass="28268">MASLNKQPRIVLLDIDSEGTVCPISFVKDVLFPYALSALPSVLQREWDSPSFRVYRDAFPAEYAASQEALFAHVRDLVARDVKIAYLKSLQGYLWESGYASGELKAPLFPDVAPRIVKWTEEGWGGENQKQEDEEGKKVKVMIYSSGSVPAQKLFFGHTDATPESDLRPRISGWFDTVNAGPKTETESYKRILESGQHIPADEWLFLSDNVREVAAAKEAGMQSFVVERPGNAPLSEEDRAKHRVVRSFDEL</sequence>
<feature type="binding site" evidence="7">
    <location>
        <begin position="145"/>
        <end position="146"/>
    </location>
    <ligand>
        <name>substrate</name>
    </ligand>
</feature>
<feature type="binding site" evidence="7">
    <location>
        <position position="183"/>
    </location>
    <ligand>
        <name>substrate</name>
    </ligand>
</feature>
<comment type="subcellular location">
    <subcellularLocation>
        <location evidence="7">Cytoplasm</location>
    </subcellularLocation>
    <subcellularLocation>
        <location evidence="7">Nucleus</location>
    </subcellularLocation>
</comment>
<evidence type="ECO:0000313" key="8">
    <source>
        <dbReference type="EMBL" id="KAL1844040.1"/>
    </source>
</evidence>
<dbReference type="InterPro" id="IPR006439">
    <property type="entry name" value="HAD-SF_hydro_IA"/>
</dbReference>
<comment type="catalytic activity">
    <reaction evidence="7">
        <text>5-methylsulfanyl-2,3-dioxopentyl phosphate + H2O = 1,2-dihydroxy-5-(methylsulfanyl)pent-1-en-3-one + phosphate</text>
        <dbReference type="Rhea" id="RHEA:21700"/>
        <dbReference type="ChEBI" id="CHEBI:15377"/>
        <dbReference type="ChEBI" id="CHEBI:43474"/>
        <dbReference type="ChEBI" id="CHEBI:49252"/>
        <dbReference type="ChEBI" id="CHEBI:58828"/>
        <dbReference type="EC" id="3.1.3.77"/>
    </reaction>
</comment>
<evidence type="ECO:0000256" key="5">
    <source>
        <dbReference type="ARBA" id="ARBA00022842"/>
    </source>
</evidence>
<dbReference type="HAMAP" id="MF_03117">
    <property type="entry name" value="Salvage_MtnC_euk"/>
    <property type="match status" value="1"/>
</dbReference>
<dbReference type="NCBIfam" id="TIGR01691">
    <property type="entry name" value="enolase-ppase"/>
    <property type="match status" value="1"/>
</dbReference>
<name>A0ABR3VQF7_HUMIN</name>
<dbReference type="InterPro" id="IPR027511">
    <property type="entry name" value="ENOPH1_eukaryotes"/>
</dbReference>
<evidence type="ECO:0000256" key="7">
    <source>
        <dbReference type="HAMAP-Rule" id="MF_03117"/>
    </source>
</evidence>
<evidence type="ECO:0000256" key="6">
    <source>
        <dbReference type="ARBA" id="ARBA00023167"/>
    </source>
</evidence>
<comment type="pathway">
    <text evidence="7">Amino-acid biosynthesis; L-methionine biosynthesis via salvage pathway; L-methionine from S-methyl-5-thio-alpha-D-ribose 1-phosphate: step 4/6.</text>
</comment>
<proteinExistence type="inferred from homology"/>
<keyword evidence="3 7" id="KW-0479">Metal-binding</keyword>
<dbReference type="InterPro" id="IPR023943">
    <property type="entry name" value="Enolase-ppase_E1"/>
</dbReference>
<keyword evidence="6 7" id="KW-0486">Methionine biosynthesis</keyword>
<comment type="cofactor">
    <cofactor evidence="7">
        <name>Mg(2+)</name>
        <dbReference type="ChEBI" id="CHEBI:18420"/>
    </cofactor>
    <text evidence="7">Binds 1 Mg(2+) ion per subunit.</text>
</comment>
<dbReference type="Gene3D" id="3.40.50.1000">
    <property type="entry name" value="HAD superfamily/HAD-like"/>
    <property type="match status" value="1"/>
</dbReference>
<dbReference type="Proteomes" id="UP001583172">
    <property type="component" value="Unassembled WGS sequence"/>
</dbReference>
<keyword evidence="7" id="KW-0539">Nucleus</keyword>
<keyword evidence="4 7" id="KW-0378">Hydrolase</keyword>